<evidence type="ECO:0000259" key="5">
    <source>
        <dbReference type="PROSITE" id="PS50949"/>
    </source>
</evidence>
<evidence type="ECO:0000256" key="4">
    <source>
        <dbReference type="SAM" id="MobiDB-lite"/>
    </source>
</evidence>
<keyword evidence="2" id="KW-0238">DNA-binding</keyword>
<dbReference type="SUPFAM" id="SSF46785">
    <property type="entry name" value="Winged helix' DNA-binding domain"/>
    <property type="match status" value="1"/>
</dbReference>
<feature type="region of interest" description="Disordered" evidence="4">
    <location>
        <begin position="224"/>
        <end position="244"/>
    </location>
</feature>
<dbReference type="InterPro" id="IPR000524">
    <property type="entry name" value="Tscrpt_reg_HTH_GntR"/>
</dbReference>
<accession>A0A857J175</accession>
<keyword evidence="1" id="KW-0805">Transcription regulation</keyword>
<keyword evidence="7" id="KW-1185">Reference proteome</keyword>
<dbReference type="InterPro" id="IPR011711">
    <property type="entry name" value="GntR_C"/>
</dbReference>
<dbReference type="InterPro" id="IPR036388">
    <property type="entry name" value="WH-like_DNA-bd_sf"/>
</dbReference>
<keyword evidence="3" id="KW-0804">Transcription</keyword>
<dbReference type="KEGG" id="xyk:GT347_01150"/>
<dbReference type="SUPFAM" id="SSF48008">
    <property type="entry name" value="GntR ligand-binding domain-like"/>
    <property type="match status" value="1"/>
</dbReference>
<dbReference type="PANTHER" id="PTHR43537:SF5">
    <property type="entry name" value="UXU OPERON TRANSCRIPTIONAL REGULATOR"/>
    <property type="match status" value="1"/>
</dbReference>
<dbReference type="Pfam" id="PF07729">
    <property type="entry name" value="FCD"/>
    <property type="match status" value="1"/>
</dbReference>
<dbReference type="PROSITE" id="PS50949">
    <property type="entry name" value="HTH_GNTR"/>
    <property type="match status" value="1"/>
</dbReference>
<dbReference type="CDD" id="cd07377">
    <property type="entry name" value="WHTH_GntR"/>
    <property type="match status" value="1"/>
</dbReference>
<feature type="domain" description="HTH gntR-type" evidence="5">
    <location>
        <begin position="13"/>
        <end position="80"/>
    </location>
</feature>
<evidence type="ECO:0000256" key="1">
    <source>
        <dbReference type="ARBA" id="ARBA00023015"/>
    </source>
</evidence>
<dbReference type="Proteomes" id="UP000464787">
    <property type="component" value="Chromosome"/>
</dbReference>
<dbReference type="Pfam" id="PF00392">
    <property type="entry name" value="GntR"/>
    <property type="match status" value="1"/>
</dbReference>
<evidence type="ECO:0000313" key="6">
    <source>
        <dbReference type="EMBL" id="QHI96718.1"/>
    </source>
</evidence>
<evidence type="ECO:0000256" key="3">
    <source>
        <dbReference type="ARBA" id="ARBA00023163"/>
    </source>
</evidence>
<dbReference type="Gene3D" id="1.10.10.10">
    <property type="entry name" value="Winged helix-like DNA-binding domain superfamily/Winged helix DNA-binding domain"/>
    <property type="match status" value="1"/>
</dbReference>
<dbReference type="PANTHER" id="PTHR43537">
    <property type="entry name" value="TRANSCRIPTIONAL REGULATOR, GNTR FAMILY"/>
    <property type="match status" value="1"/>
</dbReference>
<organism evidence="6 7">
    <name type="scientific">Xylophilus rhododendri</name>
    <dbReference type="NCBI Taxonomy" id="2697032"/>
    <lineage>
        <taxon>Bacteria</taxon>
        <taxon>Pseudomonadati</taxon>
        <taxon>Pseudomonadota</taxon>
        <taxon>Betaproteobacteria</taxon>
        <taxon>Burkholderiales</taxon>
        <taxon>Xylophilus</taxon>
    </lineage>
</organism>
<dbReference type="RefSeq" id="WP_160550236.1">
    <property type="nucleotide sequence ID" value="NZ_CP047650.1"/>
</dbReference>
<dbReference type="SMART" id="SM00345">
    <property type="entry name" value="HTH_GNTR"/>
    <property type="match status" value="1"/>
</dbReference>
<dbReference type="EMBL" id="CP047650">
    <property type="protein sequence ID" value="QHI96718.1"/>
    <property type="molecule type" value="Genomic_DNA"/>
</dbReference>
<evidence type="ECO:0000256" key="2">
    <source>
        <dbReference type="ARBA" id="ARBA00023125"/>
    </source>
</evidence>
<evidence type="ECO:0000313" key="7">
    <source>
        <dbReference type="Proteomes" id="UP000464787"/>
    </source>
</evidence>
<protein>
    <submittedName>
        <fullName evidence="6">FCD domain-containing protein</fullName>
    </submittedName>
</protein>
<dbReference type="GO" id="GO:0003677">
    <property type="term" value="F:DNA binding"/>
    <property type="evidence" value="ECO:0007669"/>
    <property type="project" value="UniProtKB-KW"/>
</dbReference>
<proteinExistence type="predicted"/>
<dbReference type="SMART" id="SM00895">
    <property type="entry name" value="FCD"/>
    <property type="match status" value="1"/>
</dbReference>
<gene>
    <name evidence="6" type="ORF">GT347_01150</name>
</gene>
<dbReference type="InterPro" id="IPR036390">
    <property type="entry name" value="WH_DNA-bd_sf"/>
</dbReference>
<sequence length="244" mass="27597">MQALPPNEAAAARRPAIDVYARLRRSIILGEFAPGVQLKEQALAAQMQVSRSPIRVAFRRLEEDGLVSSEPNRGVFVATWADQDSDEVFDLRAVVESHAAGLAARRRQPEHLRRLHQLNETMAHLIVARPEDFLHRLQQVNAEFHQVVLQAAASPRLTQFVASLMAVHRVIGAFYYYTDQQLADSLADHRQLLRAIERRDPALARAVLEGHIRGTAERLKVQRQDLRPVNFSQTNENHSHPVPE</sequence>
<dbReference type="AlphaFoldDB" id="A0A857J175"/>
<dbReference type="InterPro" id="IPR008920">
    <property type="entry name" value="TF_FadR/GntR_C"/>
</dbReference>
<name>A0A857J175_9BURK</name>
<dbReference type="GO" id="GO:0003700">
    <property type="term" value="F:DNA-binding transcription factor activity"/>
    <property type="evidence" value="ECO:0007669"/>
    <property type="project" value="InterPro"/>
</dbReference>
<reference evidence="6 7" key="1">
    <citation type="submission" date="2020-01" db="EMBL/GenBank/DDBJ databases">
        <title>Genome sequencing of strain KACC 21265.</title>
        <authorList>
            <person name="Heo J."/>
            <person name="Kim S.-J."/>
            <person name="Kim J.-S."/>
            <person name="Hong S.-B."/>
            <person name="Kwon S.-W."/>
        </authorList>
    </citation>
    <scope>NUCLEOTIDE SEQUENCE [LARGE SCALE GENOMIC DNA]</scope>
    <source>
        <strain evidence="6 7">KACC 21265</strain>
    </source>
</reference>
<dbReference type="Gene3D" id="1.20.120.530">
    <property type="entry name" value="GntR ligand-binding domain-like"/>
    <property type="match status" value="1"/>
</dbReference>